<accession>A0ABY6HRP2</accession>
<reference evidence="2" key="1">
    <citation type="submission" date="2022-09" db="EMBL/GenBank/DDBJ databases">
        <title>Actin cytoskeleton and complex cell architecture in an #Asgard archaeon.</title>
        <authorList>
            <person name="Ponce Toledo R.I."/>
            <person name="Schleper C."/>
            <person name="Rodrigues Oliveira T."/>
            <person name="Wollweber F."/>
            <person name="Xu J."/>
            <person name="Rittmann S."/>
            <person name="Klingl A."/>
            <person name="Pilhofer M."/>
        </authorList>
    </citation>
    <scope>NUCLEOTIDE SEQUENCE</scope>
    <source>
        <strain evidence="2">B-35</strain>
    </source>
</reference>
<dbReference type="InterPro" id="IPR036278">
    <property type="entry name" value="Sialidase_sf"/>
</dbReference>
<dbReference type="Pfam" id="PF15892">
    <property type="entry name" value="BNR_4"/>
    <property type="match status" value="1"/>
</dbReference>
<feature type="transmembrane region" description="Helical" evidence="1">
    <location>
        <begin position="12"/>
        <end position="31"/>
    </location>
</feature>
<organism evidence="2 3">
    <name type="scientific">Candidatus Lokiarchaeum ossiferum</name>
    <dbReference type="NCBI Taxonomy" id="2951803"/>
    <lineage>
        <taxon>Archaea</taxon>
        <taxon>Promethearchaeati</taxon>
        <taxon>Promethearchaeota</taxon>
        <taxon>Promethearchaeia</taxon>
        <taxon>Promethearchaeales</taxon>
        <taxon>Promethearchaeaceae</taxon>
        <taxon>Candidatus Lokiarchaeum</taxon>
    </lineage>
</organism>
<protein>
    <recommendedName>
        <fullName evidence="4">Exo-alpha-sialidase</fullName>
    </recommendedName>
</protein>
<keyword evidence="1" id="KW-1133">Transmembrane helix</keyword>
<sequence>MKNKTWKKKLILTTILILIVGSFFSFGYWWIFLRGTYSGFDDIQLETGDLSINQFANYTVNGYARQKTQLSSGVYSDTVQKTFIVYSSGKNGTYSACAPFISCYDHKTNSWEDPVKIMDSPVEPDAHNYPQIIYDQQGYLHVFHSFHGNHPVVHAISKTPHSINAWNIEYLPNSTGVTYGAAYQALNGDIYFLGRVRLGSTPDYEPEFVWISRDNGNSFERRILINPIPYDDNWGTIYTKAVKYSTNPEGLLITFGLHKLHNAFFDDHYYTFYDFNTEHLYSAAGDDLGTCVNRSEFEASCFLFEYGYDVDFFNTRMAANFQQDGSPVIFYNFKQSDGEDILAQALWDSNTQKWQITHFEDLTDLYPQELEINSTGGFVLYAFLWGREFHLLNFKQDEFRERKQLLRVEPMSMSMSNLNFISNAHPDLKGTFFIEEYSNWREPRFWGQYCAFNLKI</sequence>
<evidence type="ECO:0000313" key="3">
    <source>
        <dbReference type="Proteomes" id="UP001208689"/>
    </source>
</evidence>
<keyword evidence="1" id="KW-0472">Membrane</keyword>
<dbReference type="Proteomes" id="UP001208689">
    <property type="component" value="Chromosome"/>
</dbReference>
<evidence type="ECO:0000313" key="2">
    <source>
        <dbReference type="EMBL" id="UYP46023.1"/>
    </source>
</evidence>
<keyword evidence="3" id="KW-1185">Reference proteome</keyword>
<keyword evidence="1" id="KW-0812">Transmembrane</keyword>
<evidence type="ECO:0000256" key="1">
    <source>
        <dbReference type="SAM" id="Phobius"/>
    </source>
</evidence>
<evidence type="ECO:0008006" key="4">
    <source>
        <dbReference type="Google" id="ProtNLM"/>
    </source>
</evidence>
<dbReference type="SUPFAM" id="SSF50939">
    <property type="entry name" value="Sialidases"/>
    <property type="match status" value="1"/>
</dbReference>
<dbReference type="EMBL" id="CP104013">
    <property type="protein sequence ID" value="UYP46023.1"/>
    <property type="molecule type" value="Genomic_DNA"/>
</dbReference>
<dbReference type="CDD" id="cd15482">
    <property type="entry name" value="Sialidase_non-viral"/>
    <property type="match status" value="1"/>
</dbReference>
<name>A0ABY6HRP2_9ARCH</name>
<proteinExistence type="predicted"/>
<gene>
    <name evidence="2" type="ORF">NEF87_002308</name>
</gene>